<evidence type="ECO:0000313" key="3">
    <source>
        <dbReference type="Proteomes" id="UP000077315"/>
    </source>
</evidence>
<name>A0A162XWR8_PHYB8</name>
<keyword evidence="3" id="KW-1185">Reference proteome</keyword>
<dbReference type="Proteomes" id="UP000077315">
    <property type="component" value="Unassembled WGS sequence"/>
</dbReference>
<feature type="region of interest" description="Disordered" evidence="1">
    <location>
        <begin position="93"/>
        <end position="123"/>
    </location>
</feature>
<dbReference type="GeneID" id="29001936"/>
<dbReference type="VEuPathDB" id="FungiDB:PHYBLDRAFT_62890"/>
<proteinExistence type="predicted"/>
<dbReference type="PANTHER" id="PTHR46579">
    <property type="entry name" value="F5/8 TYPE C DOMAIN-CONTAINING PROTEIN-RELATED"/>
    <property type="match status" value="1"/>
</dbReference>
<dbReference type="InParanoid" id="A0A162XWR8"/>
<dbReference type="PANTHER" id="PTHR46579:SF2">
    <property type="entry name" value="C2H2-TYPE DOMAIN-CONTAINING PROTEIN"/>
    <property type="match status" value="1"/>
</dbReference>
<sequence length="842" mass="96317">MPSITQRRNVVCHCTLCSRNFLQYSLVSGRTAEHHIVKEKLERVQKSDAAKRFANSVQEEEMMDVDTQYNQADSPDLNAAMMADKVSVDNEISEVNGNGSDIERDMNSDSGSGEEEDPFDAPNMPENPVHRFIATFAILFISRYPVKKGATILIEFINQLLKIYNKDFQLQTSLIGLQRMTGFSNYVNGIKKSVVCEDCHKAHKQDVPHPTHCDFKKHGSQLPCNCELMKISSSSAMVVKQSYVYNSIQRSLQLKVVDTLCDVYDGAMWKELKDQSGVSFVDESRSLMLTMNIDWFQPFDGVTYSTGAIYLAINNLPFACDIPAARKTSGFTAYNSTCACPRCVRQFTRLPSTNQVDFSRFDYLMWKICSSLENRLHAEEWKSDIRGTIINSIHNLFLGTPKRMMERWIKEGLIDNRKLATMQAMAETMVVPMDYVVLKSKIGKGFPYMKADKWKSWVLVYLPILLKAVLPIEMFRNWISFVDACRQLVKPSITFSDIDDGHKFLQEFCTECQCIYTPTILTCNMHLHLHLRETIHDFGPVYRYWLFRFEQYNGLLKNVNMNRKDSFEVTYMNSFVQDTFKGDFVHAAVTCPSQVSFLPLLTKLTATAQPSTSKNTITFPQRPFRLLAFIQAYSNPSLPVLGNEPLPQSTFPLHIKPPSAMSDGDYPHLLDYYKVAYCMPNLEGYQHPSSPFSFVDNQTIKLKSSNLLGQVYKGCKYASGHGSFVQSLFLGSQGNNRLAYTRQIQYLFLHYFTPPVDNTELQTRVVYQNKHVFVFVKWFQIEHDHSRDLESVDICSADFIVCDFECILPVHQISSVVATCDYKTSTNNKKILVNALPHKQYN</sequence>
<evidence type="ECO:0000313" key="2">
    <source>
        <dbReference type="EMBL" id="OAD76925.1"/>
    </source>
</evidence>
<organism evidence="2 3">
    <name type="scientific">Phycomyces blakesleeanus (strain ATCC 8743b / DSM 1359 / FGSC 10004 / NBRC 33097 / NRRL 1555)</name>
    <dbReference type="NCBI Taxonomy" id="763407"/>
    <lineage>
        <taxon>Eukaryota</taxon>
        <taxon>Fungi</taxon>
        <taxon>Fungi incertae sedis</taxon>
        <taxon>Mucoromycota</taxon>
        <taxon>Mucoromycotina</taxon>
        <taxon>Mucoromycetes</taxon>
        <taxon>Mucorales</taxon>
        <taxon>Phycomycetaceae</taxon>
        <taxon>Phycomyces</taxon>
    </lineage>
</organism>
<dbReference type="RefSeq" id="XP_018294965.1">
    <property type="nucleotide sequence ID" value="XM_018441030.1"/>
</dbReference>
<protein>
    <recommendedName>
        <fullName evidence="4">C2H2-type zinc finger transcription factor</fullName>
    </recommendedName>
</protein>
<dbReference type="OrthoDB" id="8007085at2759"/>
<evidence type="ECO:0000256" key="1">
    <source>
        <dbReference type="SAM" id="MobiDB-lite"/>
    </source>
</evidence>
<evidence type="ECO:0008006" key="4">
    <source>
        <dbReference type="Google" id="ProtNLM"/>
    </source>
</evidence>
<reference evidence="3" key="1">
    <citation type="submission" date="2015-06" db="EMBL/GenBank/DDBJ databases">
        <title>Expansion of signal transduction pathways in fungi by whole-genome duplication.</title>
        <authorList>
            <consortium name="DOE Joint Genome Institute"/>
            <person name="Corrochano L.M."/>
            <person name="Kuo A."/>
            <person name="Marcet-Houben M."/>
            <person name="Polaino S."/>
            <person name="Salamov A."/>
            <person name="Villalobos J.M."/>
            <person name="Alvarez M.I."/>
            <person name="Avalos J."/>
            <person name="Benito E.P."/>
            <person name="Benoit I."/>
            <person name="Burger G."/>
            <person name="Camino L.P."/>
            <person name="Canovas D."/>
            <person name="Cerda-Olmedo E."/>
            <person name="Cheng J.-F."/>
            <person name="Dominguez A."/>
            <person name="Elias M."/>
            <person name="Eslava A.P."/>
            <person name="Glaser F."/>
            <person name="Grimwood J."/>
            <person name="Gutierrez G."/>
            <person name="Heitman J."/>
            <person name="Henrissat B."/>
            <person name="Iturriaga E.A."/>
            <person name="Lang B.F."/>
            <person name="Lavin J.L."/>
            <person name="Lee S."/>
            <person name="Li W."/>
            <person name="Lindquist E."/>
            <person name="Lopez-Garcia S."/>
            <person name="Luque E.M."/>
            <person name="Marcos A.T."/>
            <person name="Martin J."/>
            <person name="McCluskey K."/>
            <person name="Medina H.R."/>
            <person name="Miralles-Duran A."/>
            <person name="Miyazaki A."/>
            <person name="Munoz-Torres E."/>
            <person name="Oguiza J.A."/>
            <person name="Ohm R."/>
            <person name="Olmedo M."/>
            <person name="Orejas M."/>
            <person name="Ortiz-Castellanos L."/>
            <person name="Pisabarro A.G."/>
            <person name="Rodriguez-Romero J."/>
            <person name="Ruiz-Herrera J."/>
            <person name="Ruiz-Vazquez R."/>
            <person name="Sanz C."/>
            <person name="Schackwitz W."/>
            <person name="Schmutz J."/>
            <person name="Shahriari M."/>
            <person name="Shelest E."/>
            <person name="Silva-Franco F."/>
            <person name="Soanes D."/>
            <person name="Syed K."/>
            <person name="Tagua V.G."/>
            <person name="Talbot N.J."/>
            <person name="Thon M."/>
            <person name="De vries R.P."/>
            <person name="Wiebenga A."/>
            <person name="Yadav J.S."/>
            <person name="Braun E.L."/>
            <person name="Baker S."/>
            <person name="Garre V."/>
            <person name="Horwitz B."/>
            <person name="Torres-Martinez S."/>
            <person name="Idnurm A."/>
            <person name="Herrera-Estrella A."/>
            <person name="Gabaldon T."/>
            <person name="Grigoriev I.V."/>
        </authorList>
    </citation>
    <scope>NUCLEOTIDE SEQUENCE [LARGE SCALE GENOMIC DNA]</scope>
    <source>
        <strain evidence="3">NRRL 1555(-)</strain>
    </source>
</reference>
<dbReference type="EMBL" id="KV440975">
    <property type="protein sequence ID" value="OAD76925.1"/>
    <property type="molecule type" value="Genomic_DNA"/>
</dbReference>
<gene>
    <name evidence="2" type="ORF">PHYBLDRAFT_62890</name>
</gene>
<dbReference type="AlphaFoldDB" id="A0A162XWR8"/>
<accession>A0A162XWR8</accession>